<dbReference type="Gene3D" id="3.40.250.10">
    <property type="entry name" value="Rhodanese-like domain"/>
    <property type="match status" value="1"/>
</dbReference>
<dbReference type="AlphaFoldDB" id="A0A7R9TAM1"/>
<reference evidence="2" key="1">
    <citation type="submission" date="2021-01" db="EMBL/GenBank/DDBJ databases">
        <authorList>
            <person name="Corre E."/>
            <person name="Pelletier E."/>
            <person name="Niang G."/>
            <person name="Scheremetjew M."/>
            <person name="Finn R."/>
            <person name="Kale V."/>
            <person name="Holt S."/>
            <person name="Cochrane G."/>
            <person name="Meng A."/>
            <person name="Brown T."/>
            <person name="Cohen L."/>
        </authorList>
    </citation>
    <scope>NUCLEOTIDE SEQUENCE</scope>
    <source>
        <strain evidence="2">CCMP1413</strain>
    </source>
</reference>
<gene>
    <name evidence="2" type="ORF">PCOL08062_LOCUS1107</name>
</gene>
<evidence type="ECO:0000313" key="2">
    <source>
        <dbReference type="EMBL" id="CAD8229683.1"/>
    </source>
</evidence>
<evidence type="ECO:0008006" key="3">
    <source>
        <dbReference type="Google" id="ProtNLM"/>
    </source>
</evidence>
<organism evidence="2">
    <name type="scientific">Prasinoderma coloniale</name>
    <dbReference type="NCBI Taxonomy" id="156133"/>
    <lineage>
        <taxon>Eukaryota</taxon>
        <taxon>Viridiplantae</taxon>
        <taxon>Prasinodermophyta</taxon>
        <taxon>Prasinodermophyceae</taxon>
        <taxon>Prasinodermales</taxon>
        <taxon>Prasinodermaceae</taxon>
        <taxon>Prasinoderma</taxon>
    </lineage>
</organism>
<evidence type="ECO:0000256" key="1">
    <source>
        <dbReference type="SAM" id="MobiDB-lite"/>
    </source>
</evidence>
<feature type="compositionally biased region" description="Acidic residues" evidence="1">
    <location>
        <begin position="383"/>
        <end position="395"/>
    </location>
</feature>
<feature type="compositionally biased region" description="Low complexity" evidence="1">
    <location>
        <begin position="371"/>
        <end position="382"/>
    </location>
</feature>
<dbReference type="PANTHER" id="PTHR47377:SF1">
    <property type="entry name" value="RHODANESE-LIKE DOMAIN-CONTAINING PROTEIN 4, CHLOROPLASTIC"/>
    <property type="match status" value="1"/>
</dbReference>
<dbReference type="InterPro" id="IPR036873">
    <property type="entry name" value="Rhodanese-like_dom_sf"/>
</dbReference>
<accession>A0A7R9TAM1</accession>
<name>A0A7R9TAM1_9VIRI</name>
<protein>
    <recommendedName>
        <fullName evidence="3">Rhodanese domain-containing protein</fullName>
    </recommendedName>
</protein>
<feature type="region of interest" description="Disordered" evidence="1">
    <location>
        <begin position="340"/>
        <end position="436"/>
    </location>
</feature>
<sequence length="436" mass="43721">MADAVPSAVVEMADAAEPVAAAAAVAADVDLSAVADAATSAEALAGVDPVVAGAAAAVAAAAAIAAIAIGKGGSGAANTVRAVRPDAAFAMLAEAPKGSVLVDARQKGVAREDGSPDLRSIKRSVVALPFDGDDAEGYGEAAVKRLKKAIREGATVAFVDESGASSMDAARAFAAARAEAASEAGEDAPEPGPILSVTGGCDLWQMTEDLPWKEPVKVDFALPGIDTAFLEENEKAVKGAAITALGLGASVFLLTEIETLLELAGFIGLGQIAVSNFLYAEDREKFEAKTKELWERAALDEVAADLSGAFSGAVAATDVEAPVEAVVEVDAEAEAEVAEEAGEAVDASTEVEAEEDEATEEPVAEVEETVAAEAADTPVEASTEAEPEGEGEAAADEAAKSTDAPAEDEAAESEGKPEEIVVAGEGKSLAGEQTVA</sequence>
<dbReference type="EMBL" id="HBDZ01001387">
    <property type="protein sequence ID" value="CAD8229683.1"/>
    <property type="molecule type" value="Transcribed_RNA"/>
</dbReference>
<proteinExistence type="predicted"/>
<feature type="compositionally biased region" description="Acidic residues" evidence="1">
    <location>
        <begin position="340"/>
        <end position="370"/>
    </location>
</feature>
<dbReference type="InterPro" id="IPR044240">
    <property type="entry name" value="STR4-like"/>
</dbReference>
<dbReference type="PANTHER" id="PTHR47377">
    <property type="entry name" value="RHODANESE-LIKE DOMAIN-CONTAINING PROTEIN 4, CHLOROPLASTIC"/>
    <property type="match status" value="1"/>
</dbReference>